<dbReference type="Proteomes" id="UP001159427">
    <property type="component" value="Unassembled WGS sequence"/>
</dbReference>
<keyword evidence="2" id="KW-1185">Reference proteome</keyword>
<name>A0ABN8MMU0_9CNID</name>
<organism evidence="1 2">
    <name type="scientific">Porites evermanni</name>
    <dbReference type="NCBI Taxonomy" id="104178"/>
    <lineage>
        <taxon>Eukaryota</taxon>
        <taxon>Metazoa</taxon>
        <taxon>Cnidaria</taxon>
        <taxon>Anthozoa</taxon>
        <taxon>Hexacorallia</taxon>
        <taxon>Scleractinia</taxon>
        <taxon>Fungiina</taxon>
        <taxon>Poritidae</taxon>
        <taxon>Porites</taxon>
    </lineage>
</organism>
<evidence type="ECO:0000313" key="1">
    <source>
        <dbReference type="EMBL" id="CAH3030042.1"/>
    </source>
</evidence>
<protein>
    <recommendedName>
        <fullName evidence="3">CBS domain-containing protein</fullName>
    </recommendedName>
</protein>
<dbReference type="InterPro" id="IPR029063">
    <property type="entry name" value="SAM-dependent_MTases_sf"/>
</dbReference>
<dbReference type="EMBL" id="CALNXI010000608">
    <property type="protein sequence ID" value="CAH3030042.1"/>
    <property type="molecule type" value="Genomic_DNA"/>
</dbReference>
<accession>A0ABN8MMU0</accession>
<evidence type="ECO:0008006" key="3">
    <source>
        <dbReference type="Google" id="ProtNLM"/>
    </source>
</evidence>
<gene>
    <name evidence="1" type="ORF">PEVE_00037275</name>
</gene>
<proteinExistence type="predicted"/>
<comment type="caution">
    <text evidence="1">The sequence shown here is derived from an EMBL/GenBank/DDBJ whole genome shotgun (WGS) entry which is preliminary data.</text>
</comment>
<evidence type="ECO:0000313" key="2">
    <source>
        <dbReference type="Proteomes" id="UP001159427"/>
    </source>
</evidence>
<dbReference type="Gene3D" id="3.40.50.150">
    <property type="entry name" value="Vaccinia Virus protein VP39"/>
    <property type="match status" value="1"/>
</dbReference>
<sequence length="112" mass="12732">MEADSKVAINYHTLEAEVIAELSTRDRFAPIEERQDTGVLALDVISTISHAGKSSDVEFIQGDSFQVEKVLSSTFLENLHHPWLVIEDAHENLVGVLEYLDKFTEPWRLYLC</sequence>
<reference evidence="1 2" key="1">
    <citation type="submission" date="2022-05" db="EMBL/GenBank/DDBJ databases">
        <authorList>
            <consortium name="Genoscope - CEA"/>
            <person name="William W."/>
        </authorList>
    </citation>
    <scope>NUCLEOTIDE SEQUENCE [LARGE SCALE GENOMIC DNA]</scope>
</reference>